<sequence length="468" mass="50530">MHNRGSLRNPETEHTTRAGFEPAITRVPVVAGLAIGLCALLHFVAGEVAVIRRTRLVEARGGGDVSICVRALEVGALKVFVVGGNADPRQGIDDALRPLRLISRFIGVFDAQHEGATLALSDCPVVESRAGTTNVEEAGRRRGKTKTKRTISHDPCRIPAERVQPWGRHNSVHSALASLAMRAHAATMSTSHSVRMPLPRPIGFVLGGGGALGAVQVGMLRALLERGVTPDLVVGTSIGAFNGAILAADPTVAVDKLIRFWSNTSQINPIRWRGLTPLLRWRRTRRSLFANDALALNIRSQLSAFQLIEDLTLPFGAVAVDVHLGVPELFTEGDLESALLASSAIPGLFPPVHRKQRFYYDGGLADNVPIRQAVAMGARSLVVLDTTNPYVSLDQPNSVSSLAAYVTEVYSRQAVLRSLDDFAKMPMLYPRSPANGTMSTIDLSRTDDLVRQSYHDTVAYLERVLVAG</sequence>
<keyword evidence="2" id="KW-0442">Lipid degradation</keyword>
<dbReference type="InterPro" id="IPR002641">
    <property type="entry name" value="PNPLA_dom"/>
</dbReference>
<dbReference type="Pfam" id="PF01734">
    <property type="entry name" value="Patatin"/>
    <property type="match status" value="1"/>
</dbReference>
<name>A0A6J6XD37_9ZZZZ</name>
<feature type="compositionally biased region" description="Basic residues" evidence="4">
    <location>
        <begin position="141"/>
        <end position="150"/>
    </location>
</feature>
<gene>
    <name evidence="7" type="ORF">UFOPK2992_00580</name>
</gene>
<keyword evidence="5" id="KW-0472">Membrane</keyword>
<proteinExistence type="predicted"/>
<evidence type="ECO:0000256" key="4">
    <source>
        <dbReference type="SAM" id="MobiDB-lite"/>
    </source>
</evidence>
<dbReference type="AlphaFoldDB" id="A0A6J6XD37"/>
<dbReference type="InterPro" id="IPR016035">
    <property type="entry name" value="Acyl_Trfase/lysoPLipase"/>
</dbReference>
<evidence type="ECO:0000313" key="7">
    <source>
        <dbReference type="EMBL" id="CAB4793218.1"/>
    </source>
</evidence>
<dbReference type="EMBL" id="CAFAAI010000079">
    <property type="protein sequence ID" value="CAB4793218.1"/>
    <property type="molecule type" value="Genomic_DNA"/>
</dbReference>
<dbReference type="PANTHER" id="PTHR14226:SF57">
    <property type="entry name" value="BLR7027 PROTEIN"/>
    <property type="match status" value="1"/>
</dbReference>
<evidence type="ECO:0000256" key="2">
    <source>
        <dbReference type="ARBA" id="ARBA00022963"/>
    </source>
</evidence>
<dbReference type="GO" id="GO:0016787">
    <property type="term" value="F:hydrolase activity"/>
    <property type="evidence" value="ECO:0007669"/>
    <property type="project" value="UniProtKB-KW"/>
</dbReference>
<keyword evidence="5" id="KW-1133">Transmembrane helix</keyword>
<dbReference type="PROSITE" id="PS51635">
    <property type="entry name" value="PNPLA"/>
    <property type="match status" value="1"/>
</dbReference>
<dbReference type="InterPro" id="IPR050301">
    <property type="entry name" value="NTE"/>
</dbReference>
<evidence type="ECO:0000256" key="3">
    <source>
        <dbReference type="ARBA" id="ARBA00023098"/>
    </source>
</evidence>
<protein>
    <submittedName>
        <fullName evidence="7">Unannotated protein</fullName>
    </submittedName>
</protein>
<reference evidence="7" key="1">
    <citation type="submission" date="2020-05" db="EMBL/GenBank/DDBJ databases">
        <authorList>
            <person name="Chiriac C."/>
            <person name="Salcher M."/>
            <person name="Ghai R."/>
            <person name="Kavagutti S V."/>
        </authorList>
    </citation>
    <scope>NUCLEOTIDE SEQUENCE</scope>
</reference>
<evidence type="ECO:0000259" key="6">
    <source>
        <dbReference type="PROSITE" id="PS51635"/>
    </source>
</evidence>
<keyword evidence="3" id="KW-0443">Lipid metabolism</keyword>
<accession>A0A6J6XD37</accession>
<feature type="transmembrane region" description="Helical" evidence="5">
    <location>
        <begin position="29"/>
        <end position="51"/>
    </location>
</feature>
<keyword evidence="5" id="KW-0812">Transmembrane</keyword>
<dbReference type="Gene3D" id="3.40.1090.10">
    <property type="entry name" value="Cytosolic phospholipase A2 catalytic domain"/>
    <property type="match status" value="2"/>
</dbReference>
<feature type="region of interest" description="Disordered" evidence="4">
    <location>
        <begin position="131"/>
        <end position="152"/>
    </location>
</feature>
<keyword evidence="1" id="KW-0378">Hydrolase</keyword>
<dbReference type="SUPFAM" id="SSF52151">
    <property type="entry name" value="FabD/lysophospholipase-like"/>
    <property type="match status" value="1"/>
</dbReference>
<dbReference type="PANTHER" id="PTHR14226">
    <property type="entry name" value="NEUROPATHY TARGET ESTERASE/SWISS CHEESE D.MELANOGASTER"/>
    <property type="match status" value="1"/>
</dbReference>
<feature type="domain" description="PNPLA" evidence="6">
    <location>
        <begin position="204"/>
        <end position="374"/>
    </location>
</feature>
<evidence type="ECO:0000256" key="1">
    <source>
        <dbReference type="ARBA" id="ARBA00022801"/>
    </source>
</evidence>
<organism evidence="7">
    <name type="scientific">freshwater metagenome</name>
    <dbReference type="NCBI Taxonomy" id="449393"/>
    <lineage>
        <taxon>unclassified sequences</taxon>
        <taxon>metagenomes</taxon>
        <taxon>ecological metagenomes</taxon>
    </lineage>
</organism>
<evidence type="ECO:0000256" key="5">
    <source>
        <dbReference type="SAM" id="Phobius"/>
    </source>
</evidence>
<dbReference type="GO" id="GO:0016042">
    <property type="term" value="P:lipid catabolic process"/>
    <property type="evidence" value="ECO:0007669"/>
    <property type="project" value="UniProtKB-KW"/>
</dbReference>